<evidence type="ECO:0000256" key="8">
    <source>
        <dbReference type="ARBA" id="ARBA00068193"/>
    </source>
</evidence>
<dbReference type="SUPFAM" id="SSF55957">
    <property type="entry name" value="Phosphoglucomutase, C-terminal domain"/>
    <property type="match status" value="1"/>
</dbReference>
<evidence type="ECO:0000256" key="4">
    <source>
        <dbReference type="ARBA" id="ARBA00022723"/>
    </source>
</evidence>
<dbReference type="Pfam" id="PF02878">
    <property type="entry name" value="PGM_PMM_I"/>
    <property type="match status" value="1"/>
</dbReference>
<dbReference type="GO" id="GO:0004615">
    <property type="term" value="F:phosphomannomutase activity"/>
    <property type="evidence" value="ECO:0007669"/>
    <property type="project" value="TreeGrafter"/>
</dbReference>
<name>A0A0C7NJS5_DEFTU</name>
<organism evidence="14 15">
    <name type="scientific">Defluviitoga tunisiensis</name>
    <dbReference type="NCBI Taxonomy" id="1006576"/>
    <lineage>
        <taxon>Bacteria</taxon>
        <taxon>Thermotogati</taxon>
        <taxon>Thermotogota</taxon>
        <taxon>Thermotogae</taxon>
        <taxon>Petrotogales</taxon>
        <taxon>Petrotogaceae</taxon>
        <taxon>Defluviitoga</taxon>
    </lineage>
</organism>
<dbReference type="GO" id="GO:0005829">
    <property type="term" value="C:cytosol"/>
    <property type="evidence" value="ECO:0007669"/>
    <property type="project" value="TreeGrafter"/>
</dbReference>
<dbReference type="GO" id="GO:0000287">
    <property type="term" value="F:magnesium ion binding"/>
    <property type="evidence" value="ECO:0007669"/>
    <property type="project" value="InterPro"/>
</dbReference>
<dbReference type="Gene3D" id="3.30.310.50">
    <property type="entry name" value="Alpha-D-phosphohexomutase, C-terminal domain"/>
    <property type="match status" value="1"/>
</dbReference>
<accession>A0A0C7NJS5</accession>
<feature type="domain" description="Alpha-D-phosphohexomutase alpha/beta/alpha" evidence="12">
    <location>
        <begin position="151"/>
        <end position="248"/>
    </location>
</feature>
<dbReference type="InterPro" id="IPR016055">
    <property type="entry name" value="A-D-PHexomutase_a/b/a-I/II/III"/>
</dbReference>
<dbReference type="Proteomes" id="UP000032809">
    <property type="component" value="Chromosome I"/>
</dbReference>
<dbReference type="FunFam" id="3.40.120.10:FF:000002">
    <property type="entry name" value="Phosphoglucosamine mutase"/>
    <property type="match status" value="1"/>
</dbReference>
<evidence type="ECO:0000259" key="10">
    <source>
        <dbReference type="Pfam" id="PF00408"/>
    </source>
</evidence>
<dbReference type="GO" id="GO:0006048">
    <property type="term" value="P:UDP-N-acetylglucosamine biosynthetic process"/>
    <property type="evidence" value="ECO:0007669"/>
    <property type="project" value="TreeGrafter"/>
</dbReference>
<keyword evidence="5 9" id="KW-0460">Magnesium</keyword>
<keyword evidence="3" id="KW-0597">Phosphoprotein</keyword>
<dbReference type="InterPro" id="IPR005841">
    <property type="entry name" value="Alpha-D-phosphohexomutase_SF"/>
</dbReference>
<gene>
    <name evidence="14" type="primary">glmM</name>
    <name evidence="14" type="ORF">DTL3_0902</name>
</gene>
<proteinExistence type="inferred from homology"/>
<dbReference type="FunFam" id="3.40.120.10:FF:000001">
    <property type="entry name" value="Phosphoglucosamine mutase"/>
    <property type="match status" value="1"/>
</dbReference>
<dbReference type="GO" id="GO:0009252">
    <property type="term" value="P:peptidoglycan biosynthetic process"/>
    <property type="evidence" value="ECO:0007669"/>
    <property type="project" value="TreeGrafter"/>
</dbReference>
<dbReference type="PRINTS" id="PR00509">
    <property type="entry name" value="PGMPMM"/>
</dbReference>
<dbReference type="SUPFAM" id="SSF53738">
    <property type="entry name" value="Phosphoglucomutase, first 3 domains"/>
    <property type="match status" value="3"/>
</dbReference>
<evidence type="ECO:0000256" key="5">
    <source>
        <dbReference type="ARBA" id="ARBA00022842"/>
    </source>
</evidence>
<dbReference type="InterPro" id="IPR005846">
    <property type="entry name" value="A-D-PHexomutase_a/b/a-III"/>
</dbReference>
<dbReference type="Gene3D" id="3.40.120.10">
    <property type="entry name" value="Alpha-D-Glucose-1,6-Bisphosphate, subunit A, domain 3"/>
    <property type="match status" value="3"/>
</dbReference>
<keyword evidence="6 14" id="KW-0413">Isomerase</keyword>
<evidence type="ECO:0000259" key="12">
    <source>
        <dbReference type="Pfam" id="PF02879"/>
    </source>
</evidence>
<dbReference type="STRING" id="1006576.DTL3_0902"/>
<evidence type="ECO:0000256" key="2">
    <source>
        <dbReference type="ARBA" id="ARBA00010231"/>
    </source>
</evidence>
<protein>
    <recommendedName>
        <fullName evidence="8">Phosphoglucosamine mutase</fullName>
        <ecNumber evidence="7">5.4.2.10</ecNumber>
    </recommendedName>
</protein>
<dbReference type="KEGG" id="dtn:DTL3_0902"/>
<feature type="domain" description="Alpha-D-phosphohexomutase alpha/beta/alpha" evidence="13">
    <location>
        <begin position="252"/>
        <end position="362"/>
    </location>
</feature>
<evidence type="ECO:0000256" key="1">
    <source>
        <dbReference type="ARBA" id="ARBA00001946"/>
    </source>
</evidence>
<dbReference type="EC" id="5.4.2.10" evidence="7"/>
<dbReference type="InterPro" id="IPR036900">
    <property type="entry name" value="A-D-PHexomutase_C_sf"/>
</dbReference>
<feature type="domain" description="Alpha-D-phosphohexomutase C-terminal" evidence="10">
    <location>
        <begin position="370"/>
        <end position="430"/>
    </location>
</feature>
<evidence type="ECO:0000256" key="9">
    <source>
        <dbReference type="RuleBase" id="RU004326"/>
    </source>
</evidence>
<evidence type="ECO:0000313" key="15">
    <source>
        <dbReference type="Proteomes" id="UP000032809"/>
    </source>
</evidence>
<evidence type="ECO:0000259" key="11">
    <source>
        <dbReference type="Pfam" id="PF02878"/>
    </source>
</evidence>
<comment type="similarity">
    <text evidence="2 9">Belongs to the phosphohexose mutase family.</text>
</comment>
<comment type="cofactor">
    <cofactor evidence="1">
        <name>Mg(2+)</name>
        <dbReference type="ChEBI" id="CHEBI:18420"/>
    </cofactor>
</comment>
<dbReference type="GO" id="GO:0008966">
    <property type="term" value="F:phosphoglucosamine mutase activity"/>
    <property type="evidence" value="ECO:0007669"/>
    <property type="project" value="UniProtKB-EC"/>
</dbReference>
<dbReference type="InterPro" id="IPR016066">
    <property type="entry name" value="A-D-PHexomutase_CS"/>
</dbReference>
<dbReference type="EMBL" id="LN824141">
    <property type="protein sequence ID" value="CEP78206.1"/>
    <property type="molecule type" value="Genomic_DNA"/>
</dbReference>
<dbReference type="HOGENOM" id="CLU_016950_7_0_0"/>
<dbReference type="InterPro" id="IPR005845">
    <property type="entry name" value="A-D-PHexomutase_a/b/a-II"/>
</dbReference>
<evidence type="ECO:0000256" key="7">
    <source>
        <dbReference type="ARBA" id="ARBA00066330"/>
    </source>
</evidence>
<dbReference type="InterPro" id="IPR005843">
    <property type="entry name" value="A-D-PHexomutase_C"/>
</dbReference>
<dbReference type="PATRIC" id="fig|1006576.9.peg.887"/>
<dbReference type="InterPro" id="IPR050060">
    <property type="entry name" value="Phosphoglucosamine_mutase"/>
</dbReference>
<dbReference type="CDD" id="cd05802">
    <property type="entry name" value="GlmM"/>
    <property type="match status" value="1"/>
</dbReference>
<dbReference type="Pfam" id="PF00408">
    <property type="entry name" value="PGM_PMM_IV"/>
    <property type="match status" value="1"/>
</dbReference>
<dbReference type="GO" id="GO:0005975">
    <property type="term" value="P:carbohydrate metabolic process"/>
    <property type="evidence" value="ECO:0007669"/>
    <property type="project" value="InterPro"/>
</dbReference>
<evidence type="ECO:0000256" key="3">
    <source>
        <dbReference type="ARBA" id="ARBA00022553"/>
    </source>
</evidence>
<keyword evidence="4 9" id="KW-0479">Metal-binding</keyword>
<dbReference type="AlphaFoldDB" id="A0A0C7NJS5"/>
<dbReference type="Pfam" id="PF02880">
    <property type="entry name" value="PGM_PMM_III"/>
    <property type="match status" value="1"/>
</dbReference>
<dbReference type="InterPro" id="IPR006352">
    <property type="entry name" value="GlmM_bact"/>
</dbReference>
<dbReference type="PROSITE" id="PS00710">
    <property type="entry name" value="PGM_PMM"/>
    <property type="match status" value="1"/>
</dbReference>
<reference evidence="15" key="1">
    <citation type="submission" date="2014-11" db="EMBL/GenBank/DDBJ databases">
        <authorList>
            <person name="Wibberg D."/>
        </authorList>
    </citation>
    <scope>NUCLEOTIDE SEQUENCE [LARGE SCALE GENOMIC DNA]</scope>
    <source>
        <strain evidence="15">L3</strain>
    </source>
</reference>
<dbReference type="Pfam" id="PF02879">
    <property type="entry name" value="PGM_PMM_II"/>
    <property type="match status" value="1"/>
</dbReference>
<keyword evidence="15" id="KW-1185">Reference proteome</keyword>
<dbReference type="RefSeq" id="WP_045087703.1">
    <property type="nucleotide sequence ID" value="NZ_LN824141.1"/>
</dbReference>
<dbReference type="OrthoDB" id="9806956at2"/>
<feature type="domain" description="Alpha-D-phosphohexomutase alpha/beta/alpha" evidence="11">
    <location>
        <begin position="3"/>
        <end position="127"/>
    </location>
</feature>
<evidence type="ECO:0000256" key="6">
    <source>
        <dbReference type="ARBA" id="ARBA00023235"/>
    </source>
</evidence>
<sequence length="441" mass="48975">MKSLFGTDGIRDVVNEKLTCELAMKLGNAVANLFSNKYKKLYLARDTRNSGKMLELAIASGALAGGMNVESCGVLTTPALAYITHKERALGIVISASHNPPIYNGLKVICEGYKISDEIEEKLEEIMLGGLLKYCNYTEIGTYIEDSSKQEYINYILSTYNNKLSSINYKIAVDVANGAAGAIIDDVFGRLGLSYDVYFNTPNGLNINDNCGSTSWKSLSNIVKEDGYDLGILFDGDADRCLFLDSQGNLVDGDALIAINALKLKEQGRLNNNIVVTTVMSNLGLEYYLKSHGLILLRADVGDKYVFELMTQKNGTIGGEQSGHIIFLDRSTTGDGIITALETLETLKFFSKSIEDLVAELPKFPQDLENITVKDKIKIMKDKRLEELKRKYEHIDNFRVLVRPSGTEHIIRVMSEGTDKNIVKQCINEFSQLIRKLDSEY</sequence>
<dbReference type="PANTHER" id="PTHR42946">
    <property type="entry name" value="PHOSPHOHEXOSE MUTASE"/>
    <property type="match status" value="1"/>
</dbReference>
<evidence type="ECO:0000313" key="14">
    <source>
        <dbReference type="EMBL" id="CEP78206.1"/>
    </source>
</evidence>
<evidence type="ECO:0000259" key="13">
    <source>
        <dbReference type="Pfam" id="PF02880"/>
    </source>
</evidence>
<dbReference type="InterPro" id="IPR005844">
    <property type="entry name" value="A-D-PHexomutase_a/b/a-I"/>
</dbReference>
<dbReference type="PANTHER" id="PTHR42946:SF1">
    <property type="entry name" value="PHOSPHOGLUCOMUTASE (ALPHA-D-GLUCOSE-1,6-BISPHOSPHATE-DEPENDENT)"/>
    <property type="match status" value="1"/>
</dbReference>